<dbReference type="InterPro" id="IPR000843">
    <property type="entry name" value="HTH_LacI"/>
</dbReference>
<keyword evidence="3" id="KW-0804">Transcription</keyword>
<evidence type="ECO:0000256" key="1">
    <source>
        <dbReference type="ARBA" id="ARBA00023015"/>
    </source>
</evidence>
<keyword evidence="6" id="KW-1185">Reference proteome</keyword>
<organism evidence="5 6">
    <name type="scientific">Nocardioides turkmenicus</name>
    <dbReference type="NCBI Taxonomy" id="2711220"/>
    <lineage>
        <taxon>Bacteria</taxon>
        <taxon>Bacillati</taxon>
        <taxon>Actinomycetota</taxon>
        <taxon>Actinomycetes</taxon>
        <taxon>Propionibacteriales</taxon>
        <taxon>Nocardioidaceae</taxon>
        <taxon>Nocardioides</taxon>
    </lineage>
</organism>
<dbReference type="Gene3D" id="1.10.260.40">
    <property type="entry name" value="lambda repressor-like DNA-binding domains"/>
    <property type="match status" value="1"/>
</dbReference>
<dbReference type="InterPro" id="IPR010982">
    <property type="entry name" value="Lambda_DNA-bd_dom_sf"/>
</dbReference>
<dbReference type="Gene3D" id="3.40.50.2300">
    <property type="match status" value="2"/>
</dbReference>
<name>A0A6M1QU33_9ACTN</name>
<evidence type="ECO:0000313" key="5">
    <source>
        <dbReference type="EMBL" id="NGN93413.1"/>
    </source>
</evidence>
<dbReference type="CDD" id="cd06267">
    <property type="entry name" value="PBP1_LacI_sugar_binding-like"/>
    <property type="match status" value="1"/>
</dbReference>
<dbReference type="SUPFAM" id="SSF47413">
    <property type="entry name" value="lambda repressor-like DNA-binding domains"/>
    <property type="match status" value="1"/>
</dbReference>
<dbReference type="PANTHER" id="PTHR30146:SF109">
    <property type="entry name" value="HTH-TYPE TRANSCRIPTIONAL REGULATOR GALS"/>
    <property type="match status" value="1"/>
</dbReference>
<dbReference type="GO" id="GO:0000976">
    <property type="term" value="F:transcription cis-regulatory region binding"/>
    <property type="evidence" value="ECO:0007669"/>
    <property type="project" value="TreeGrafter"/>
</dbReference>
<evidence type="ECO:0000313" key="6">
    <source>
        <dbReference type="Proteomes" id="UP000483261"/>
    </source>
</evidence>
<evidence type="ECO:0000256" key="3">
    <source>
        <dbReference type="ARBA" id="ARBA00023163"/>
    </source>
</evidence>
<dbReference type="InterPro" id="IPR046335">
    <property type="entry name" value="LacI/GalR-like_sensor"/>
</dbReference>
<accession>A0A6M1QU33</accession>
<dbReference type="AlphaFoldDB" id="A0A6M1QU33"/>
<dbReference type="CDD" id="cd01392">
    <property type="entry name" value="HTH_LacI"/>
    <property type="match status" value="1"/>
</dbReference>
<dbReference type="Proteomes" id="UP000483261">
    <property type="component" value="Unassembled WGS sequence"/>
</dbReference>
<evidence type="ECO:0000256" key="2">
    <source>
        <dbReference type="ARBA" id="ARBA00023125"/>
    </source>
</evidence>
<gene>
    <name evidence="5" type="ORF">G5C66_11760</name>
</gene>
<dbReference type="GO" id="GO:0003700">
    <property type="term" value="F:DNA-binding transcription factor activity"/>
    <property type="evidence" value="ECO:0007669"/>
    <property type="project" value="TreeGrafter"/>
</dbReference>
<dbReference type="Pfam" id="PF13377">
    <property type="entry name" value="Peripla_BP_3"/>
    <property type="match status" value="1"/>
</dbReference>
<keyword evidence="2" id="KW-0238">DNA-binding</keyword>
<feature type="domain" description="HTH lacI-type" evidence="4">
    <location>
        <begin position="9"/>
        <end position="63"/>
    </location>
</feature>
<dbReference type="RefSeq" id="WP_165111140.1">
    <property type="nucleotide sequence ID" value="NZ_JAALAA010000008.1"/>
</dbReference>
<dbReference type="SUPFAM" id="SSF53822">
    <property type="entry name" value="Periplasmic binding protein-like I"/>
    <property type="match status" value="1"/>
</dbReference>
<evidence type="ECO:0000259" key="4">
    <source>
        <dbReference type="PROSITE" id="PS50932"/>
    </source>
</evidence>
<dbReference type="SMART" id="SM00354">
    <property type="entry name" value="HTH_LACI"/>
    <property type="match status" value="1"/>
</dbReference>
<protein>
    <submittedName>
        <fullName evidence="5">LacI family transcriptional regulator</fullName>
    </submittedName>
</protein>
<dbReference type="PROSITE" id="PS50932">
    <property type="entry name" value="HTH_LACI_2"/>
    <property type="match status" value="1"/>
</dbReference>
<dbReference type="PANTHER" id="PTHR30146">
    <property type="entry name" value="LACI-RELATED TRANSCRIPTIONAL REPRESSOR"/>
    <property type="match status" value="1"/>
</dbReference>
<dbReference type="InterPro" id="IPR028082">
    <property type="entry name" value="Peripla_BP_I"/>
</dbReference>
<proteinExistence type="predicted"/>
<keyword evidence="1" id="KW-0805">Transcription regulation</keyword>
<dbReference type="Pfam" id="PF00356">
    <property type="entry name" value="LacI"/>
    <property type="match status" value="1"/>
</dbReference>
<dbReference type="EMBL" id="JAALAA010000008">
    <property type="protein sequence ID" value="NGN93413.1"/>
    <property type="molecule type" value="Genomic_DNA"/>
</dbReference>
<reference evidence="5 6" key="1">
    <citation type="submission" date="2020-02" db="EMBL/GenBank/DDBJ databases">
        <title>Whole-genome analyses of novel actinobacteria.</title>
        <authorList>
            <person name="Sahin N."/>
        </authorList>
    </citation>
    <scope>NUCLEOTIDE SEQUENCE [LARGE SCALE GENOMIC DNA]</scope>
    <source>
        <strain evidence="5 6">KC13</strain>
    </source>
</reference>
<sequence>MNETPAGRPTLETVARAAGASRATVSRVVNGSTTVRPDVAESIRRAIAELGYVPNPAARSLVTQRTDSIALILPESATRVFSDDAFFPGVIRGVGEALEKADKQLVLLLASTKSSHDRILRYVHGRTVDGVVLASMHGADTLPEELRAAGVPVVTSGRPLGEATVPYIDVEHASGVEAAMRHLVGLGRRRIATIAGPQDMVAGRERLAGYLNGLEALGAAPLVEEGDFMRQSGMDAMERLLARDPDIDGVFAASDLMADGALRTLRRLGRRVPDDVAVIGFDDVDAARFTDPPLTTVHQPIHEIGTRLAEQILRLVEGEEVEASVVLPTRLVIRESA</sequence>
<comment type="caution">
    <text evidence="5">The sequence shown here is derived from an EMBL/GenBank/DDBJ whole genome shotgun (WGS) entry which is preliminary data.</text>
</comment>